<evidence type="ECO:0000313" key="1">
    <source>
        <dbReference type="EMBL" id="KIK17943.1"/>
    </source>
</evidence>
<reference evidence="2" key="2">
    <citation type="submission" date="2015-01" db="EMBL/GenBank/DDBJ databases">
        <title>Evolutionary Origins and Diversification of the Mycorrhizal Mutualists.</title>
        <authorList>
            <consortium name="DOE Joint Genome Institute"/>
            <consortium name="Mycorrhizal Genomics Consortium"/>
            <person name="Kohler A."/>
            <person name="Kuo A."/>
            <person name="Nagy L.G."/>
            <person name="Floudas D."/>
            <person name="Copeland A."/>
            <person name="Barry K.W."/>
            <person name="Cichocki N."/>
            <person name="Veneault-Fourrey C."/>
            <person name="LaButti K."/>
            <person name="Lindquist E.A."/>
            <person name="Lipzen A."/>
            <person name="Lundell T."/>
            <person name="Morin E."/>
            <person name="Murat C."/>
            <person name="Riley R."/>
            <person name="Ohm R."/>
            <person name="Sun H."/>
            <person name="Tunlid A."/>
            <person name="Henrissat B."/>
            <person name="Grigoriev I.V."/>
            <person name="Hibbett D.S."/>
            <person name="Martin F."/>
        </authorList>
    </citation>
    <scope>NUCLEOTIDE SEQUENCE [LARGE SCALE GENOMIC DNA]</scope>
    <source>
        <strain evidence="2">441</strain>
    </source>
</reference>
<gene>
    <name evidence="1" type="ORF">PISMIDRAFT_684763</name>
</gene>
<protein>
    <submittedName>
        <fullName evidence="1">Uncharacterized protein</fullName>
    </submittedName>
</protein>
<dbReference type="Proteomes" id="UP000054018">
    <property type="component" value="Unassembled WGS sequence"/>
</dbReference>
<dbReference type="HOGENOM" id="CLU_2606913_0_0_1"/>
<dbReference type="AlphaFoldDB" id="A0A0C9ZDC5"/>
<accession>A0A0C9ZDC5</accession>
<evidence type="ECO:0000313" key="2">
    <source>
        <dbReference type="Proteomes" id="UP000054018"/>
    </source>
</evidence>
<proteinExistence type="predicted"/>
<name>A0A0C9ZDC5_9AGAM</name>
<reference evidence="1 2" key="1">
    <citation type="submission" date="2014-04" db="EMBL/GenBank/DDBJ databases">
        <authorList>
            <consortium name="DOE Joint Genome Institute"/>
            <person name="Kuo A."/>
            <person name="Kohler A."/>
            <person name="Costa M.D."/>
            <person name="Nagy L.G."/>
            <person name="Floudas D."/>
            <person name="Copeland A."/>
            <person name="Barry K.W."/>
            <person name="Cichocki N."/>
            <person name="Veneault-Fourrey C."/>
            <person name="LaButti K."/>
            <person name="Lindquist E.A."/>
            <person name="Lipzen A."/>
            <person name="Lundell T."/>
            <person name="Morin E."/>
            <person name="Murat C."/>
            <person name="Sun H."/>
            <person name="Tunlid A."/>
            <person name="Henrissat B."/>
            <person name="Grigoriev I.V."/>
            <person name="Hibbett D.S."/>
            <person name="Martin F."/>
            <person name="Nordberg H.P."/>
            <person name="Cantor M.N."/>
            <person name="Hua S.X."/>
        </authorList>
    </citation>
    <scope>NUCLEOTIDE SEQUENCE [LARGE SCALE GENOMIC DNA]</scope>
    <source>
        <strain evidence="1 2">441</strain>
    </source>
</reference>
<organism evidence="1 2">
    <name type="scientific">Pisolithus microcarpus 441</name>
    <dbReference type="NCBI Taxonomy" id="765257"/>
    <lineage>
        <taxon>Eukaryota</taxon>
        <taxon>Fungi</taxon>
        <taxon>Dikarya</taxon>
        <taxon>Basidiomycota</taxon>
        <taxon>Agaricomycotina</taxon>
        <taxon>Agaricomycetes</taxon>
        <taxon>Agaricomycetidae</taxon>
        <taxon>Boletales</taxon>
        <taxon>Sclerodermatineae</taxon>
        <taxon>Pisolithaceae</taxon>
        <taxon>Pisolithus</taxon>
    </lineage>
</organism>
<sequence>MRNHWLYSRSYLDPVRELGAIRRLFIDHSTIRHRVFDGVASIPHKPNCHRRHHNGLESNRVLPTRDYAYGMYHKLKTVT</sequence>
<keyword evidence="2" id="KW-1185">Reference proteome</keyword>
<dbReference type="EMBL" id="KN833816">
    <property type="protein sequence ID" value="KIK17943.1"/>
    <property type="molecule type" value="Genomic_DNA"/>
</dbReference>